<keyword evidence="2 5" id="KW-0808">Transferase</keyword>
<dbReference type="InterPro" id="IPR029044">
    <property type="entry name" value="Nucleotide-diphossugar_trans"/>
</dbReference>
<dbReference type="SUPFAM" id="SSF53448">
    <property type="entry name" value="Nucleotide-diphospho-sugar transferases"/>
    <property type="match status" value="1"/>
</dbReference>
<dbReference type="GO" id="GO:0047355">
    <property type="term" value="F:CDP-glycerol glycerophosphotransferase activity"/>
    <property type="evidence" value="ECO:0007669"/>
    <property type="project" value="InterPro"/>
</dbReference>
<evidence type="ECO:0000313" key="5">
    <source>
        <dbReference type="EMBL" id="NJC55018.1"/>
    </source>
</evidence>
<feature type="compositionally biased region" description="Basic residues" evidence="3">
    <location>
        <begin position="442"/>
        <end position="456"/>
    </location>
</feature>
<dbReference type="Pfam" id="PF04464">
    <property type="entry name" value="Glyphos_transf"/>
    <property type="match status" value="1"/>
</dbReference>
<dbReference type="InterPro" id="IPR001173">
    <property type="entry name" value="Glyco_trans_2-like"/>
</dbReference>
<dbReference type="Pfam" id="PF00535">
    <property type="entry name" value="Glycos_transf_2"/>
    <property type="match status" value="1"/>
</dbReference>
<comment type="caution">
    <text evidence="5">The sequence shown here is derived from an EMBL/GenBank/DDBJ whole genome shotgun (WGS) entry which is preliminary data.</text>
</comment>
<dbReference type="InterPro" id="IPR007554">
    <property type="entry name" value="Glycerophosphate_synth"/>
</dbReference>
<evidence type="ECO:0000259" key="4">
    <source>
        <dbReference type="Pfam" id="PF00535"/>
    </source>
</evidence>
<dbReference type="InterPro" id="IPR043148">
    <property type="entry name" value="TagF_C"/>
</dbReference>
<dbReference type="PANTHER" id="PTHR22916">
    <property type="entry name" value="GLYCOSYLTRANSFERASE"/>
    <property type="match status" value="1"/>
</dbReference>
<organism evidence="5 6">
    <name type="scientific">Brevibacterium marinum</name>
    <dbReference type="NCBI Taxonomy" id="418643"/>
    <lineage>
        <taxon>Bacteria</taxon>
        <taxon>Bacillati</taxon>
        <taxon>Actinomycetota</taxon>
        <taxon>Actinomycetes</taxon>
        <taxon>Micrococcales</taxon>
        <taxon>Brevibacteriaceae</taxon>
        <taxon>Brevibacterium</taxon>
    </lineage>
</organism>
<gene>
    <name evidence="5" type="ORF">BKA07_000053</name>
</gene>
<dbReference type="GO" id="GO:0016757">
    <property type="term" value="F:glycosyltransferase activity"/>
    <property type="evidence" value="ECO:0007669"/>
    <property type="project" value="UniProtKB-KW"/>
</dbReference>
<reference evidence="5 6" key="1">
    <citation type="submission" date="2020-03" db="EMBL/GenBank/DDBJ databases">
        <title>Sequencing the genomes of 1000 actinobacteria strains.</title>
        <authorList>
            <person name="Klenk H.-P."/>
        </authorList>
    </citation>
    <scope>NUCLEOTIDE SEQUENCE [LARGE SCALE GENOMIC DNA]</scope>
    <source>
        <strain evidence="5 6">DSM 18964</strain>
    </source>
</reference>
<dbReference type="SUPFAM" id="SSF53756">
    <property type="entry name" value="UDP-Glycosyltransferase/glycogen phosphorylase"/>
    <property type="match status" value="1"/>
</dbReference>
<dbReference type="GO" id="GO:0016020">
    <property type="term" value="C:membrane"/>
    <property type="evidence" value="ECO:0007669"/>
    <property type="project" value="InterPro"/>
</dbReference>
<dbReference type="Proteomes" id="UP000576792">
    <property type="component" value="Unassembled WGS sequence"/>
</dbReference>
<evidence type="ECO:0000256" key="3">
    <source>
        <dbReference type="SAM" id="MobiDB-lite"/>
    </source>
</evidence>
<keyword evidence="1" id="KW-0328">Glycosyltransferase</keyword>
<dbReference type="AlphaFoldDB" id="A0A846RVS2"/>
<evidence type="ECO:0000256" key="1">
    <source>
        <dbReference type="ARBA" id="ARBA00022676"/>
    </source>
</evidence>
<protein>
    <submittedName>
        <fullName evidence="5">CDP-glycerol glycerophosphotransferase (TagB/SpsB family)</fullName>
    </submittedName>
</protein>
<dbReference type="CDD" id="cd00761">
    <property type="entry name" value="Glyco_tranf_GTA_type"/>
    <property type="match status" value="1"/>
</dbReference>
<evidence type="ECO:0000256" key="2">
    <source>
        <dbReference type="ARBA" id="ARBA00022679"/>
    </source>
</evidence>
<evidence type="ECO:0000313" key="6">
    <source>
        <dbReference type="Proteomes" id="UP000576792"/>
    </source>
</evidence>
<feature type="domain" description="Glycosyltransferase 2-like" evidence="4">
    <location>
        <begin position="8"/>
        <end position="174"/>
    </location>
</feature>
<proteinExistence type="predicted"/>
<sequence>MIDKKFAVVSAVYNVSRYLDDFLSSLDRQTFDHSLIEIILVDDGSTDDSLDQLNEWAAATDFAVTMLMKTNGGQASARNLGLGSVTAEWVTFADPDDTLAEDYFEAVDASLNSHANAEMVICHLVDNFEATDEVKDSHPLRHRFRGGDQLVDVDRFPEYIHLHASSAFFRTAKVNDLGLRFDERLRPTFEDGHFVQKYLLMLPKRLVSVVDSAKYFYRRRADKSSTLQTSATDPGKYTTVLEFGCLQLLEQAAPEIPLWLQYVIIYELTWTLRAEEAMYSATSSLESAVVARFHELVGRIRGYLSSEAIESFPLVKRSTTQFEALAHGYVQENWRWQSVVVDSLDEDRRLVELRYHYTGTRPREVTRFRGKPIEPLAAKTRDFTYLRRALIHERILWVPADGTVEILLDGTPVPVTFGWPKPRQFSVRPAQVQAQRGSMQKQKSKARRPKPRKRSAKFSARDSFVPSMARAAPIRRMFADAWVLMDRDVNANDNAEHLFRYLRRRRRDINAWFVVEKNSPDWSRLRNEGYKRLIPYGSTLWKALCLNARYIVSSHADAYVYSPFVLSNGERPRWKFVFLQHGVTQNNISRWLNGKNIAGMVTSTVDEFASVAGDHSPYKLSAKDVSLTGMPRHDVLAKKASSYALDERSVITVMPTWRQFLVGEAIGRGNRRLPNYGFFESEFLRRWLDVLESPELQRMAEEHEYRIMFMPHPNLEDYLPGLTLPDHVEVRSFAETNVQDVIAQSAVVVTDYSSIAFDAAIVHRPVVYYQFDRERVFGGDHLTKPGYFSYDRAGFGPVALEHDQVLEALHMTLGHGKEPAPEYMRRIERTFVTPGHACSRVTEMIEELDHPVCIGDHRPTPKAPEIQYTN</sequence>
<dbReference type="Gene3D" id="3.40.50.12580">
    <property type="match status" value="1"/>
</dbReference>
<accession>A0A846RVS2</accession>
<dbReference type="PANTHER" id="PTHR22916:SF51">
    <property type="entry name" value="GLYCOSYLTRANSFERASE EPSH-RELATED"/>
    <property type="match status" value="1"/>
</dbReference>
<feature type="region of interest" description="Disordered" evidence="3">
    <location>
        <begin position="426"/>
        <end position="458"/>
    </location>
</feature>
<dbReference type="Gene3D" id="3.90.550.10">
    <property type="entry name" value="Spore Coat Polysaccharide Biosynthesis Protein SpsA, Chain A"/>
    <property type="match status" value="1"/>
</dbReference>
<name>A0A846RVS2_9MICO</name>
<dbReference type="EMBL" id="JAATJN010000001">
    <property type="protein sequence ID" value="NJC55018.1"/>
    <property type="molecule type" value="Genomic_DNA"/>
</dbReference>
<keyword evidence="6" id="KW-1185">Reference proteome</keyword>
<dbReference type="RefSeq" id="WP_167949109.1">
    <property type="nucleotide sequence ID" value="NZ_BAAAPQ010000026.1"/>
</dbReference>